<keyword evidence="5" id="KW-0677">Repeat</keyword>
<proteinExistence type="inferred from homology"/>
<comment type="similarity">
    <text evidence="2 9">Belongs to the protein disulfide isomerase family.</text>
</comment>
<evidence type="ECO:0000256" key="5">
    <source>
        <dbReference type="ARBA" id="ARBA00022737"/>
    </source>
</evidence>
<feature type="domain" description="Thioredoxin" evidence="10">
    <location>
        <begin position="145"/>
        <end position="269"/>
    </location>
</feature>
<dbReference type="PANTHER" id="PTHR45672">
    <property type="entry name" value="PROTEIN DISULFIDE-ISOMERASE C17H9.14C-RELATED"/>
    <property type="match status" value="1"/>
</dbReference>
<dbReference type="InterPro" id="IPR017937">
    <property type="entry name" value="Thioredoxin_CS"/>
</dbReference>
<dbReference type="InterPro" id="IPR036356">
    <property type="entry name" value="ERp29_C_sf"/>
</dbReference>
<evidence type="ECO:0000256" key="6">
    <source>
        <dbReference type="ARBA" id="ARBA00023157"/>
    </source>
</evidence>
<keyword evidence="6" id="KW-1015">Disulfide bond</keyword>
<dbReference type="InterPro" id="IPR051063">
    <property type="entry name" value="PDI"/>
</dbReference>
<dbReference type="PRINTS" id="PR00421">
    <property type="entry name" value="THIOREDOXIN"/>
</dbReference>
<keyword evidence="12" id="KW-1185">Reference proteome</keyword>
<organism evidence="11 12">
    <name type="scientific">Aphanomyces astaci</name>
    <name type="common">Crayfish plague agent</name>
    <dbReference type="NCBI Taxonomy" id="112090"/>
    <lineage>
        <taxon>Eukaryota</taxon>
        <taxon>Sar</taxon>
        <taxon>Stramenopiles</taxon>
        <taxon>Oomycota</taxon>
        <taxon>Saprolegniomycetes</taxon>
        <taxon>Saprolegniales</taxon>
        <taxon>Verrucalvaceae</taxon>
        <taxon>Aphanomyces</taxon>
    </lineage>
</organism>
<dbReference type="InterPro" id="IPR013766">
    <property type="entry name" value="Thioredoxin_domain"/>
</dbReference>
<evidence type="ECO:0000313" key="11">
    <source>
        <dbReference type="EMBL" id="RQM26529.1"/>
    </source>
</evidence>
<dbReference type="PROSITE" id="PS51352">
    <property type="entry name" value="THIOREDOXIN_2"/>
    <property type="match status" value="2"/>
</dbReference>
<gene>
    <name evidence="11" type="ORF">B5M09_002926</name>
</gene>
<dbReference type="FunFam" id="3.40.30.10:FF:000032">
    <property type="entry name" value="Protein disulfide-isomerase A6 homolog"/>
    <property type="match status" value="1"/>
</dbReference>
<dbReference type="InterPro" id="IPR036249">
    <property type="entry name" value="Thioredoxin-like_sf"/>
</dbReference>
<accession>A0A425DB70</accession>
<evidence type="ECO:0000256" key="8">
    <source>
        <dbReference type="ARBA" id="ARBA00023284"/>
    </source>
</evidence>
<keyword evidence="7" id="KW-0413">Isomerase</keyword>
<sequence length="496" mass="53910">MLIRNQHSRMMATVPDAAAVQPMDALFVLQIIIDAIHLHRQCVSGELAWVRLGFQLLSFNVVVLDAEIPLTVADGNGDELTGQVRKGKSCMFRMHADALMDAMEASPLEWVNIQNSWTIYNHAGDAVGLVQGGVVLSHLGSSLAPHLQHALAAFTAVVSASDVVTLTPDNFKSVVDGSKNVFVEFYAPWCGHCKNLEPIWETLATSFKHVDDVVIAKVDADQHKDLSTEWEVNGFPTLKFWNKGAKYPDPYDGGRTEDELVAFVNKAAGTNVRAAKPFSHVVALTESDFASIAQDPTKHVLVEFYAPWCGHCKSLAPIWDKLGAVYAGDENVVIAKVDATATGDLANKFGVSGYPTIKYFGTGASDAEDYGFGRDLPAFVEFLNEKAGTHRTVDGGLLPTAGRVESLDVVINAAGEFTKDTLNNVEKVVEGLEGDALKHGNLYVKALKKVLAKGVTFVDKEIARLDHLAKDANVSPAKKTQFQVRKNILEALKKKQ</sequence>
<name>A0A425DB70_APHAT</name>
<evidence type="ECO:0000256" key="3">
    <source>
        <dbReference type="ARBA" id="ARBA00012723"/>
    </source>
</evidence>
<dbReference type="CDD" id="cd02998">
    <property type="entry name" value="PDI_a_ERp38"/>
    <property type="match status" value="2"/>
</dbReference>
<dbReference type="Pfam" id="PF07749">
    <property type="entry name" value="ERp29"/>
    <property type="match status" value="1"/>
</dbReference>
<dbReference type="PANTHER" id="PTHR45672:SF11">
    <property type="entry name" value="PROTEIN DISULFIDE-ISOMERASE C17H9.14C"/>
    <property type="match status" value="1"/>
</dbReference>
<comment type="caution">
    <text evidence="11">The sequence shown here is derived from an EMBL/GenBank/DDBJ whole genome shotgun (WGS) entry which is preliminary data.</text>
</comment>
<keyword evidence="8" id="KW-0676">Redox-active center</keyword>
<dbReference type="NCBIfam" id="TIGR01126">
    <property type="entry name" value="pdi_dom"/>
    <property type="match status" value="2"/>
</dbReference>
<dbReference type="SUPFAM" id="SSF47933">
    <property type="entry name" value="ERP29 C domain-like"/>
    <property type="match status" value="1"/>
</dbReference>
<feature type="domain" description="Thioredoxin" evidence="10">
    <location>
        <begin position="272"/>
        <end position="416"/>
    </location>
</feature>
<dbReference type="Gene3D" id="1.20.1150.12">
    <property type="entry name" value="Endoplasmic reticulum resident protein 29, C-terminal domain"/>
    <property type="match status" value="1"/>
</dbReference>
<evidence type="ECO:0000256" key="2">
    <source>
        <dbReference type="ARBA" id="ARBA00006347"/>
    </source>
</evidence>
<reference evidence="11" key="1">
    <citation type="submission" date="2018-07" db="EMBL/GenBank/DDBJ databases">
        <title>Annotation of Aphanomyces astaci genome assembly.</title>
        <authorList>
            <person name="Studholme D.J."/>
        </authorList>
    </citation>
    <scope>NUCLEOTIDE SEQUENCE [LARGE SCALE GENOMIC DNA]</scope>
    <source>
        <strain evidence="11">Pc</strain>
    </source>
</reference>
<dbReference type="SUPFAM" id="SSF52833">
    <property type="entry name" value="Thioredoxin-like"/>
    <property type="match status" value="2"/>
</dbReference>
<protein>
    <recommendedName>
        <fullName evidence="3">protein disulfide-isomerase</fullName>
        <ecNumber evidence="3">5.3.4.1</ecNumber>
    </recommendedName>
</protein>
<dbReference type="InterPro" id="IPR011679">
    <property type="entry name" value="ERp29_C"/>
</dbReference>
<dbReference type="AlphaFoldDB" id="A0A425DB70"/>
<dbReference type="Pfam" id="PF00085">
    <property type="entry name" value="Thioredoxin"/>
    <property type="match status" value="2"/>
</dbReference>
<dbReference type="GO" id="GO:0003756">
    <property type="term" value="F:protein disulfide isomerase activity"/>
    <property type="evidence" value="ECO:0007669"/>
    <property type="project" value="UniProtKB-EC"/>
</dbReference>
<evidence type="ECO:0000256" key="9">
    <source>
        <dbReference type="RuleBase" id="RU004208"/>
    </source>
</evidence>
<dbReference type="InterPro" id="IPR005788">
    <property type="entry name" value="PDI_thioredoxin-like_dom"/>
</dbReference>
<dbReference type="EC" id="5.3.4.1" evidence="3"/>
<dbReference type="VEuPathDB" id="FungiDB:H257_14980"/>
<keyword evidence="4" id="KW-0732">Signal</keyword>
<comment type="catalytic activity">
    <reaction evidence="1">
        <text>Catalyzes the rearrangement of -S-S- bonds in proteins.</text>
        <dbReference type="EC" id="5.3.4.1"/>
    </reaction>
</comment>
<evidence type="ECO:0000256" key="1">
    <source>
        <dbReference type="ARBA" id="ARBA00001182"/>
    </source>
</evidence>
<evidence type="ECO:0000256" key="4">
    <source>
        <dbReference type="ARBA" id="ARBA00022729"/>
    </source>
</evidence>
<evidence type="ECO:0000313" key="12">
    <source>
        <dbReference type="Proteomes" id="UP000284702"/>
    </source>
</evidence>
<dbReference type="GO" id="GO:0006457">
    <property type="term" value="P:protein folding"/>
    <property type="evidence" value="ECO:0007669"/>
    <property type="project" value="TreeGrafter"/>
</dbReference>
<dbReference type="GO" id="GO:0005783">
    <property type="term" value="C:endoplasmic reticulum"/>
    <property type="evidence" value="ECO:0007669"/>
    <property type="project" value="InterPro"/>
</dbReference>
<evidence type="ECO:0000256" key="7">
    <source>
        <dbReference type="ARBA" id="ARBA00023235"/>
    </source>
</evidence>
<evidence type="ECO:0000259" key="10">
    <source>
        <dbReference type="PROSITE" id="PS51352"/>
    </source>
</evidence>
<dbReference type="Proteomes" id="UP000284702">
    <property type="component" value="Unassembled WGS sequence"/>
</dbReference>
<dbReference type="Gene3D" id="3.40.30.10">
    <property type="entry name" value="Glutaredoxin"/>
    <property type="match status" value="2"/>
</dbReference>
<dbReference type="CDD" id="cd00238">
    <property type="entry name" value="ERp29c"/>
    <property type="match status" value="1"/>
</dbReference>
<dbReference type="PROSITE" id="PS00194">
    <property type="entry name" value="THIOREDOXIN_1"/>
    <property type="match status" value="2"/>
</dbReference>
<dbReference type="EMBL" id="MZMZ02002278">
    <property type="protein sequence ID" value="RQM26529.1"/>
    <property type="molecule type" value="Genomic_DNA"/>
</dbReference>